<reference evidence="1 2" key="1">
    <citation type="submission" date="2023-04" db="EMBL/GenBank/DDBJ databases">
        <title>Forest soil microbial communities from Buena Vista Peninsula, Colon Province, Panama.</title>
        <authorList>
            <person name="Bouskill N."/>
        </authorList>
    </citation>
    <scope>NUCLEOTIDE SEQUENCE [LARGE SCALE GENOMIC DNA]</scope>
    <source>
        <strain evidence="1 2">CFH S0262</strain>
    </source>
</reference>
<gene>
    <name evidence="1" type="ORF">M2280_005925</name>
</gene>
<keyword evidence="2" id="KW-1185">Reference proteome</keyword>
<dbReference type="Proteomes" id="UP001160334">
    <property type="component" value="Unassembled WGS sequence"/>
</dbReference>
<evidence type="ECO:0000313" key="1">
    <source>
        <dbReference type="EMBL" id="MDH6284664.1"/>
    </source>
</evidence>
<organism evidence="1 2">
    <name type="scientific">Prescottella agglutinans</name>
    <dbReference type="NCBI Taxonomy" id="1644129"/>
    <lineage>
        <taxon>Bacteria</taxon>
        <taxon>Bacillati</taxon>
        <taxon>Actinomycetota</taxon>
        <taxon>Actinomycetes</taxon>
        <taxon>Mycobacteriales</taxon>
        <taxon>Nocardiaceae</taxon>
        <taxon>Prescottella</taxon>
    </lineage>
</organism>
<dbReference type="EMBL" id="JARXVC010000025">
    <property type="protein sequence ID" value="MDH6284664.1"/>
    <property type="molecule type" value="Genomic_DNA"/>
</dbReference>
<evidence type="ECO:0000313" key="2">
    <source>
        <dbReference type="Proteomes" id="UP001160334"/>
    </source>
</evidence>
<sequence>MDSDESLLRTLGMADAMPPLPDDVWERALSIALDPTTPAVDADLVPEMDDIPVVPDDDGEIVLDDDTDVDDGGPGHHDLAVDHHDFAVDHDGLDGDHHDLAVDHHDLDGDAGHHDLAMDHTTFDDTPDLGGDLY</sequence>
<name>A0ABT6MMB0_9NOCA</name>
<accession>A0ABT6MMB0</accession>
<protein>
    <submittedName>
        <fullName evidence="1">Uncharacterized protein</fullName>
    </submittedName>
</protein>
<dbReference type="RefSeq" id="WP_280763874.1">
    <property type="nucleotide sequence ID" value="NZ_JARXVC010000025.1"/>
</dbReference>
<comment type="caution">
    <text evidence="1">The sequence shown here is derived from an EMBL/GenBank/DDBJ whole genome shotgun (WGS) entry which is preliminary data.</text>
</comment>
<proteinExistence type="predicted"/>